<proteinExistence type="predicted"/>
<evidence type="ECO:0000313" key="1">
    <source>
        <dbReference type="EMBL" id="MPD01747.1"/>
    </source>
</evidence>
<protein>
    <submittedName>
        <fullName evidence="1">Uncharacterized protein</fullName>
    </submittedName>
</protein>
<evidence type="ECO:0000313" key="2">
    <source>
        <dbReference type="Proteomes" id="UP000324222"/>
    </source>
</evidence>
<comment type="caution">
    <text evidence="1">The sequence shown here is derived from an EMBL/GenBank/DDBJ whole genome shotgun (WGS) entry which is preliminary data.</text>
</comment>
<accession>A0A5B7K5C1</accession>
<name>A0A5B7K5C1_PORTR</name>
<gene>
    <name evidence="1" type="ORF">E2C01_097287</name>
</gene>
<dbReference type="EMBL" id="VSRR010128437">
    <property type="protein sequence ID" value="MPD01747.1"/>
    <property type="molecule type" value="Genomic_DNA"/>
</dbReference>
<dbReference type="Proteomes" id="UP000324222">
    <property type="component" value="Unassembled WGS sequence"/>
</dbReference>
<dbReference type="AlphaFoldDB" id="A0A5B7K5C1"/>
<sequence>MEMTCWARDCKVQHARESLEVLTASSVGEAEIFYAPHTQASYSGRSEELVTQQGKGPQASQAWRAPWPVMESTWRYY</sequence>
<organism evidence="1 2">
    <name type="scientific">Portunus trituberculatus</name>
    <name type="common">Swimming crab</name>
    <name type="synonym">Neptunus trituberculatus</name>
    <dbReference type="NCBI Taxonomy" id="210409"/>
    <lineage>
        <taxon>Eukaryota</taxon>
        <taxon>Metazoa</taxon>
        <taxon>Ecdysozoa</taxon>
        <taxon>Arthropoda</taxon>
        <taxon>Crustacea</taxon>
        <taxon>Multicrustacea</taxon>
        <taxon>Malacostraca</taxon>
        <taxon>Eumalacostraca</taxon>
        <taxon>Eucarida</taxon>
        <taxon>Decapoda</taxon>
        <taxon>Pleocyemata</taxon>
        <taxon>Brachyura</taxon>
        <taxon>Eubrachyura</taxon>
        <taxon>Portunoidea</taxon>
        <taxon>Portunidae</taxon>
        <taxon>Portuninae</taxon>
        <taxon>Portunus</taxon>
    </lineage>
</organism>
<keyword evidence="2" id="KW-1185">Reference proteome</keyword>
<reference evidence="1 2" key="1">
    <citation type="submission" date="2019-05" db="EMBL/GenBank/DDBJ databases">
        <title>Another draft genome of Portunus trituberculatus and its Hox gene families provides insights of decapod evolution.</title>
        <authorList>
            <person name="Jeong J.-H."/>
            <person name="Song I."/>
            <person name="Kim S."/>
            <person name="Choi T."/>
            <person name="Kim D."/>
            <person name="Ryu S."/>
            <person name="Kim W."/>
        </authorList>
    </citation>
    <scope>NUCLEOTIDE SEQUENCE [LARGE SCALE GENOMIC DNA]</scope>
    <source>
        <tissue evidence="1">Muscle</tissue>
    </source>
</reference>